<keyword evidence="2" id="KW-1185">Reference proteome</keyword>
<protein>
    <recommendedName>
        <fullName evidence="3">TMhelix containing protein</fullName>
    </recommendedName>
</protein>
<gene>
    <name evidence="1" type="ORF">P9921_00845</name>
</gene>
<evidence type="ECO:0000313" key="2">
    <source>
        <dbReference type="Proteomes" id="UP001174748"/>
    </source>
</evidence>
<evidence type="ECO:0008006" key="3">
    <source>
        <dbReference type="Google" id="ProtNLM"/>
    </source>
</evidence>
<evidence type="ECO:0000313" key="1">
    <source>
        <dbReference type="EMBL" id="MDK5169038.1"/>
    </source>
</evidence>
<organism evidence="1 2">
    <name type="scientific">Serratia nevei</name>
    <dbReference type="NCBI Taxonomy" id="2703794"/>
    <lineage>
        <taxon>Bacteria</taxon>
        <taxon>Pseudomonadati</taxon>
        <taxon>Pseudomonadota</taxon>
        <taxon>Gammaproteobacteria</taxon>
        <taxon>Enterobacterales</taxon>
        <taxon>Yersiniaceae</taxon>
        <taxon>Serratia</taxon>
    </lineage>
</organism>
<proteinExistence type="predicted"/>
<accession>A0ABT7G6H4</accession>
<name>A0ABT7G6H4_9GAMM</name>
<comment type="caution">
    <text evidence="1">The sequence shown here is derived from an EMBL/GenBank/DDBJ whole genome shotgun (WGS) entry which is preliminary data.</text>
</comment>
<dbReference type="Proteomes" id="UP001174748">
    <property type="component" value="Unassembled WGS sequence"/>
</dbReference>
<reference evidence="1" key="1">
    <citation type="submission" date="2023-01" db="EMBL/GenBank/DDBJ databases">
        <title>Genomic dissection of endemic carbapenem resistance: metallo-beta-lactamase gene dissemination through clonal, plasmid and integron transfer pathways.</title>
        <authorList>
            <person name="Macesic N."/>
        </authorList>
    </citation>
    <scope>NUCLEOTIDE SEQUENCE</scope>
    <source>
        <strain evidence="1">CPO382</strain>
    </source>
</reference>
<dbReference type="RefSeq" id="WP_285097954.1">
    <property type="nucleotide sequence ID" value="NZ_JARTOI010000001.1"/>
</dbReference>
<sequence>MEYFFLTIGILGIAVFKKDTVIECLEIAAAWICYIADCAWKKLVG</sequence>
<dbReference type="EMBL" id="JARTOI010000001">
    <property type="protein sequence ID" value="MDK5169038.1"/>
    <property type="molecule type" value="Genomic_DNA"/>
</dbReference>